<evidence type="ECO:0000256" key="7">
    <source>
        <dbReference type="ARBA" id="ARBA00023136"/>
    </source>
</evidence>
<dbReference type="GO" id="GO:0005886">
    <property type="term" value="C:plasma membrane"/>
    <property type="evidence" value="ECO:0007669"/>
    <property type="project" value="UniProtKB-SubCell"/>
</dbReference>
<gene>
    <name evidence="9" type="primary">mreD</name>
    <name evidence="9" type="ORF">CGZ75_01005</name>
</gene>
<dbReference type="Proteomes" id="UP000215145">
    <property type="component" value="Unassembled WGS sequence"/>
</dbReference>
<reference evidence="9 10" key="1">
    <citation type="submission" date="2017-07" db="EMBL/GenBank/DDBJ databases">
        <title>Paenibacillus herberti R33 genome sequencing and assembly.</title>
        <authorList>
            <person name="Su W."/>
        </authorList>
    </citation>
    <scope>NUCLEOTIDE SEQUENCE [LARGE SCALE GENOMIC DNA]</scope>
    <source>
        <strain evidence="9 10">R33</strain>
    </source>
</reference>
<dbReference type="NCBIfam" id="TIGR03426">
    <property type="entry name" value="shape_MreD"/>
    <property type="match status" value="1"/>
</dbReference>
<evidence type="ECO:0000256" key="5">
    <source>
        <dbReference type="ARBA" id="ARBA00022960"/>
    </source>
</evidence>
<comment type="similarity">
    <text evidence="2">Belongs to the MreD family.</text>
</comment>
<accession>A0A229NZ91</accession>
<feature type="transmembrane region" description="Helical" evidence="8">
    <location>
        <begin position="76"/>
        <end position="93"/>
    </location>
</feature>
<protein>
    <submittedName>
        <fullName evidence="9">Rod shape-determining protein MreD</fullName>
    </submittedName>
</protein>
<dbReference type="GO" id="GO:0008360">
    <property type="term" value="P:regulation of cell shape"/>
    <property type="evidence" value="ECO:0007669"/>
    <property type="project" value="UniProtKB-KW"/>
</dbReference>
<evidence type="ECO:0000313" key="10">
    <source>
        <dbReference type="Proteomes" id="UP000215145"/>
    </source>
</evidence>
<evidence type="ECO:0000256" key="8">
    <source>
        <dbReference type="SAM" id="Phobius"/>
    </source>
</evidence>
<keyword evidence="3" id="KW-1003">Cell membrane</keyword>
<dbReference type="InterPro" id="IPR007227">
    <property type="entry name" value="Cell_shape_determining_MreD"/>
</dbReference>
<evidence type="ECO:0000256" key="6">
    <source>
        <dbReference type="ARBA" id="ARBA00022989"/>
    </source>
</evidence>
<feature type="transmembrane region" description="Helical" evidence="8">
    <location>
        <begin position="6"/>
        <end position="25"/>
    </location>
</feature>
<keyword evidence="6 8" id="KW-1133">Transmembrane helix</keyword>
<evidence type="ECO:0000313" key="9">
    <source>
        <dbReference type="EMBL" id="OXM15356.1"/>
    </source>
</evidence>
<evidence type="ECO:0000256" key="1">
    <source>
        <dbReference type="ARBA" id="ARBA00004651"/>
    </source>
</evidence>
<name>A0A229NZ91_9BACL</name>
<dbReference type="OrthoDB" id="2678464at2"/>
<feature type="transmembrane region" description="Helical" evidence="8">
    <location>
        <begin position="100"/>
        <end position="119"/>
    </location>
</feature>
<keyword evidence="7 8" id="KW-0472">Membrane</keyword>
<feature type="transmembrane region" description="Helical" evidence="8">
    <location>
        <begin position="139"/>
        <end position="157"/>
    </location>
</feature>
<dbReference type="AlphaFoldDB" id="A0A229NZ91"/>
<evidence type="ECO:0000256" key="3">
    <source>
        <dbReference type="ARBA" id="ARBA00022475"/>
    </source>
</evidence>
<comment type="subcellular location">
    <subcellularLocation>
        <location evidence="1">Cell membrane</location>
        <topology evidence="1">Multi-pass membrane protein</topology>
    </subcellularLocation>
</comment>
<comment type="caution">
    <text evidence="9">The sequence shown here is derived from an EMBL/GenBank/DDBJ whole genome shotgun (WGS) entry which is preliminary data.</text>
</comment>
<evidence type="ECO:0000256" key="4">
    <source>
        <dbReference type="ARBA" id="ARBA00022692"/>
    </source>
</evidence>
<proteinExistence type="inferred from homology"/>
<dbReference type="Pfam" id="PF04093">
    <property type="entry name" value="MreD"/>
    <property type="match status" value="1"/>
</dbReference>
<sequence length="174" mass="19852">MRMPGMVLLIYLVFILQTSLFPWLVPAAFSERLIPHFTFVIIMYAALYHSRHSALLLGVGFGMLQDVVFRGHLLGLHAYTMGLIAYFAGLLLGGRRLTMLSALAITTMASLLYDLAIYYVYEVFRFTSDPLAFVLQKQIFPSLFLQLVFALAVYIPMRRWFEGMTRARPKPSSE</sequence>
<dbReference type="RefSeq" id="WP_089522324.1">
    <property type="nucleotide sequence ID" value="NZ_NMUQ01000001.1"/>
</dbReference>
<evidence type="ECO:0000256" key="2">
    <source>
        <dbReference type="ARBA" id="ARBA00007776"/>
    </source>
</evidence>
<keyword evidence="10" id="KW-1185">Reference proteome</keyword>
<keyword evidence="4 8" id="KW-0812">Transmembrane</keyword>
<organism evidence="9 10">
    <name type="scientific">Paenibacillus herberti</name>
    <dbReference type="NCBI Taxonomy" id="1619309"/>
    <lineage>
        <taxon>Bacteria</taxon>
        <taxon>Bacillati</taxon>
        <taxon>Bacillota</taxon>
        <taxon>Bacilli</taxon>
        <taxon>Bacillales</taxon>
        <taxon>Paenibacillaceae</taxon>
        <taxon>Paenibacillus</taxon>
    </lineage>
</organism>
<dbReference type="EMBL" id="NMUQ01000001">
    <property type="protein sequence ID" value="OXM15356.1"/>
    <property type="molecule type" value="Genomic_DNA"/>
</dbReference>
<keyword evidence="5" id="KW-0133">Cell shape</keyword>